<evidence type="ECO:0000313" key="1">
    <source>
        <dbReference type="EMBL" id="AEI50741.1"/>
    </source>
</evidence>
<dbReference type="KEGG" id="rsi:Runsl_4412"/>
<name>A0A7U4E7J4_RUNSL</name>
<sequence length="33" mass="4104">MIIFRYLQTKQLKVLKTNILRKQLFSTINQLYF</sequence>
<proteinExistence type="predicted"/>
<keyword evidence="2" id="KW-1185">Reference proteome</keyword>
<reference evidence="1 2" key="2">
    <citation type="journal article" date="2012" name="Stand. Genomic Sci.">
        <title>Complete genome sequence of the aquatic bacterium Runella slithyformis type strain (LSU 4(T)).</title>
        <authorList>
            <person name="Copeland A."/>
            <person name="Zhang X."/>
            <person name="Misra M."/>
            <person name="Lapidus A."/>
            <person name="Nolan M."/>
            <person name="Lucas S."/>
            <person name="Deshpande S."/>
            <person name="Cheng J.F."/>
            <person name="Tapia R."/>
            <person name="Goodwin L.A."/>
            <person name="Pitluck S."/>
            <person name="Liolios K."/>
            <person name="Pagani I."/>
            <person name="Ivanova N."/>
            <person name="Mikhailova N."/>
            <person name="Pati A."/>
            <person name="Chen A."/>
            <person name="Palaniappan K."/>
            <person name="Land M."/>
            <person name="Hauser L."/>
            <person name="Pan C."/>
            <person name="Jeffries C.D."/>
            <person name="Detter J.C."/>
            <person name="Brambilla E.M."/>
            <person name="Rohde M."/>
            <person name="Djao O.D."/>
            <person name="Goker M."/>
            <person name="Sikorski J."/>
            <person name="Tindall B.J."/>
            <person name="Woyke T."/>
            <person name="Bristow J."/>
            <person name="Eisen J.A."/>
            <person name="Markowitz V."/>
            <person name="Hugenholtz P."/>
            <person name="Kyrpides N.C."/>
            <person name="Klenk H.P."/>
            <person name="Mavromatis K."/>
        </authorList>
    </citation>
    <scope>NUCLEOTIDE SEQUENCE [LARGE SCALE GENOMIC DNA]</scope>
    <source>
        <strain evidence="2">ATCC 29530 / DSM 19594 / LMG 11500 / NCIMB 11436 / LSU 4</strain>
    </source>
</reference>
<evidence type="ECO:0000313" key="2">
    <source>
        <dbReference type="Proteomes" id="UP000000493"/>
    </source>
</evidence>
<dbReference type="EMBL" id="CP002859">
    <property type="protein sequence ID" value="AEI50741.1"/>
    <property type="molecule type" value="Genomic_DNA"/>
</dbReference>
<accession>A0A7U4E7J4</accession>
<protein>
    <submittedName>
        <fullName evidence="1">Uncharacterized protein</fullName>
    </submittedName>
</protein>
<gene>
    <name evidence="1" type="ordered locus">Runsl_4412</name>
</gene>
<organism evidence="1 2">
    <name type="scientific">Runella slithyformis (strain ATCC 29530 / DSM 19594 / LMG 11500 / NCIMB 11436 / LSU 4)</name>
    <dbReference type="NCBI Taxonomy" id="761193"/>
    <lineage>
        <taxon>Bacteria</taxon>
        <taxon>Pseudomonadati</taxon>
        <taxon>Bacteroidota</taxon>
        <taxon>Cytophagia</taxon>
        <taxon>Cytophagales</taxon>
        <taxon>Spirosomataceae</taxon>
        <taxon>Runella</taxon>
    </lineage>
</organism>
<dbReference type="Proteomes" id="UP000000493">
    <property type="component" value="Chromosome"/>
</dbReference>
<dbReference type="AlphaFoldDB" id="A0A7U4E7J4"/>
<reference evidence="2" key="1">
    <citation type="submission" date="2011-06" db="EMBL/GenBank/DDBJ databases">
        <title>The complete genome of chromosome of Runella slithyformis DSM 19594.</title>
        <authorList>
            <consortium name="US DOE Joint Genome Institute (JGI-PGF)"/>
            <person name="Lucas S."/>
            <person name="Han J."/>
            <person name="Lapidus A."/>
            <person name="Bruce D."/>
            <person name="Goodwin L."/>
            <person name="Pitluck S."/>
            <person name="Peters L."/>
            <person name="Kyrpides N."/>
            <person name="Mavromatis K."/>
            <person name="Ivanova N."/>
            <person name="Ovchinnikova G."/>
            <person name="Zhang X."/>
            <person name="Misra M."/>
            <person name="Detter J.C."/>
            <person name="Tapia R."/>
            <person name="Han C."/>
            <person name="Land M."/>
            <person name="Hauser L."/>
            <person name="Markowitz V."/>
            <person name="Cheng J.-F."/>
            <person name="Hugenholtz P."/>
            <person name="Woyke T."/>
            <person name="Wu D."/>
            <person name="Tindall B."/>
            <person name="Faehrich R."/>
            <person name="Brambilla E."/>
            <person name="Klenk H.-P."/>
            <person name="Eisen J.A."/>
        </authorList>
    </citation>
    <scope>NUCLEOTIDE SEQUENCE [LARGE SCALE GENOMIC DNA]</scope>
    <source>
        <strain evidence="2">ATCC 29530 / DSM 19594 / LMG 11500 / NCIMB 11436 / LSU 4</strain>
    </source>
</reference>